<reference evidence="3" key="1">
    <citation type="submission" date="2017-09" db="EMBL/GenBank/DDBJ databases">
        <title>Depth-based differentiation of microbial function through sediment-hosted aquifers and enrichment of novel symbionts in the deep terrestrial subsurface.</title>
        <authorList>
            <person name="Probst A.J."/>
            <person name="Ladd B."/>
            <person name="Jarett J.K."/>
            <person name="Geller-Mcgrath D.E."/>
            <person name="Sieber C.M.K."/>
            <person name="Emerson J.B."/>
            <person name="Anantharaman K."/>
            <person name="Thomas B.C."/>
            <person name="Malmstrom R."/>
            <person name="Stieglmeier M."/>
            <person name="Klingl A."/>
            <person name="Woyke T."/>
            <person name="Ryan C.M."/>
            <person name="Banfield J.F."/>
        </authorList>
    </citation>
    <scope>NUCLEOTIDE SEQUENCE [LARGE SCALE GENOMIC DNA]</scope>
</reference>
<dbReference type="InterPro" id="IPR017853">
    <property type="entry name" value="GH"/>
</dbReference>
<proteinExistence type="predicted"/>
<keyword evidence="1" id="KW-1133">Transmembrane helix</keyword>
<evidence type="ECO:0000313" key="2">
    <source>
        <dbReference type="EMBL" id="PJA41304.1"/>
    </source>
</evidence>
<keyword evidence="1" id="KW-0472">Membrane</keyword>
<organism evidence="2 3">
    <name type="scientific">candidate division WWE3 bacterium CG_4_9_14_3_um_filter_34_6</name>
    <dbReference type="NCBI Taxonomy" id="1975079"/>
    <lineage>
        <taxon>Bacteria</taxon>
        <taxon>Katanobacteria</taxon>
    </lineage>
</organism>
<dbReference type="AlphaFoldDB" id="A0A2M7X550"/>
<dbReference type="EMBL" id="PFWY01000025">
    <property type="protein sequence ID" value="PJA41304.1"/>
    <property type="molecule type" value="Genomic_DNA"/>
</dbReference>
<evidence type="ECO:0000256" key="1">
    <source>
        <dbReference type="SAM" id="Phobius"/>
    </source>
</evidence>
<gene>
    <name evidence="2" type="ORF">CO178_00495</name>
</gene>
<keyword evidence="1" id="KW-0812">Transmembrane</keyword>
<dbReference type="Gene3D" id="3.20.20.80">
    <property type="entry name" value="Glycosidases"/>
    <property type="match status" value="1"/>
</dbReference>
<feature type="transmembrane region" description="Helical" evidence="1">
    <location>
        <begin position="6"/>
        <end position="27"/>
    </location>
</feature>
<comment type="caution">
    <text evidence="2">The sequence shown here is derived from an EMBL/GenBank/DDBJ whole genome shotgun (WGS) entry which is preliminary data.</text>
</comment>
<name>A0A2M7X550_UNCKA</name>
<dbReference type="Proteomes" id="UP000230683">
    <property type="component" value="Unassembled WGS sequence"/>
</dbReference>
<evidence type="ECO:0000313" key="3">
    <source>
        <dbReference type="Proteomes" id="UP000230683"/>
    </source>
</evidence>
<sequence length="420" mass="48786">MKLSKFHIVIIALSFSILAGFIITDLLKFRKITKSIINNQEVINTDRPVPPEYQIPPAPEFDPNKPEIVCRYLPVVEEEIQESNDSSKIQKNIGYENNKVGIYIYAEVEDFADLANELVNSNGGDWGYVLVPYNVKDYDDGKWNTLFENLSKNHLIPIIQLWDLDLDEDKRDKEIISSAKFLNTLEWPIKNRYISAYNEVNYKRFWKGNINPKEYAEVLDKTISTFKDLNENFFIMNGAFNASARTGPGYLDEETFLIRMNDAVPGIFKRLDGWASHHYPQPNFSASPNGYGRDSIRAYEWELDILRRRFNVTNLPVFITETGWAHKETDGNDSSSQYKLDKYKVADNIKYAFEKVWLPDDRIVAITPFTIKYDPPYDHFSWVTANNNPYPQFEAVKSIEKIKGKPQIVKYYKSKEVVCE</sequence>
<dbReference type="SUPFAM" id="SSF51445">
    <property type="entry name" value="(Trans)glycosidases"/>
    <property type="match status" value="1"/>
</dbReference>
<evidence type="ECO:0008006" key="4">
    <source>
        <dbReference type="Google" id="ProtNLM"/>
    </source>
</evidence>
<protein>
    <recommendedName>
        <fullName evidence="4">Asl1-like glycosyl hydrolase catalytic domain-containing protein</fullName>
    </recommendedName>
</protein>
<accession>A0A2M7X550</accession>